<evidence type="ECO:0000313" key="1">
    <source>
        <dbReference type="EMBL" id="PON52982.1"/>
    </source>
</evidence>
<accession>A0A2P5BW26</accession>
<gene>
    <name evidence="1" type="ORF">PanWU01x14_205180</name>
</gene>
<name>A0A2P5BW26_PARAD</name>
<dbReference type="AlphaFoldDB" id="A0A2P5BW26"/>
<keyword evidence="2" id="KW-1185">Reference proteome</keyword>
<sequence>MNTNFGKPILKNGAFGEKHRELSEATICPCSRLVEQHGSYICWVMVLSSVTTTPESDIDGEIEGGSCTWSPLEMGKRCQVDAQVECCWRTKRQRALLGRLIFDANKRRKLPCSKGNWMSEMRSANDNSRRLSANSKRVNARLSSSWCSNDNR</sequence>
<reference evidence="2" key="1">
    <citation type="submission" date="2016-06" db="EMBL/GenBank/DDBJ databases">
        <title>Parallel loss of symbiosis genes in relatives of nitrogen-fixing non-legume Parasponia.</title>
        <authorList>
            <person name="Van Velzen R."/>
            <person name="Holmer R."/>
            <person name="Bu F."/>
            <person name="Rutten L."/>
            <person name="Van Zeijl A."/>
            <person name="Liu W."/>
            <person name="Santuari L."/>
            <person name="Cao Q."/>
            <person name="Sharma T."/>
            <person name="Shen D."/>
            <person name="Roswanjaya Y."/>
            <person name="Wardhani T."/>
            <person name="Kalhor M.S."/>
            <person name="Jansen J."/>
            <person name="Van den Hoogen J."/>
            <person name="Gungor B."/>
            <person name="Hartog M."/>
            <person name="Hontelez J."/>
            <person name="Verver J."/>
            <person name="Yang W.-C."/>
            <person name="Schijlen E."/>
            <person name="Repin R."/>
            <person name="Schilthuizen M."/>
            <person name="Schranz E."/>
            <person name="Heidstra R."/>
            <person name="Miyata K."/>
            <person name="Fedorova E."/>
            <person name="Kohlen W."/>
            <person name="Bisseling T."/>
            <person name="Smit S."/>
            <person name="Geurts R."/>
        </authorList>
    </citation>
    <scope>NUCLEOTIDE SEQUENCE [LARGE SCALE GENOMIC DNA]</scope>
    <source>
        <strain evidence="2">cv. WU1-14</strain>
    </source>
</reference>
<dbReference type="Proteomes" id="UP000237105">
    <property type="component" value="Unassembled WGS sequence"/>
</dbReference>
<proteinExistence type="predicted"/>
<comment type="caution">
    <text evidence="1">The sequence shown here is derived from an EMBL/GenBank/DDBJ whole genome shotgun (WGS) entry which is preliminary data.</text>
</comment>
<dbReference type="EMBL" id="JXTB01000212">
    <property type="protein sequence ID" value="PON52982.1"/>
    <property type="molecule type" value="Genomic_DNA"/>
</dbReference>
<protein>
    <submittedName>
        <fullName evidence="1">Uncharacterized protein</fullName>
    </submittedName>
</protein>
<organism evidence="1 2">
    <name type="scientific">Parasponia andersonii</name>
    <name type="common">Sponia andersonii</name>
    <dbReference type="NCBI Taxonomy" id="3476"/>
    <lineage>
        <taxon>Eukaryota</taxon>
        <taxon>Viridiplantae</taxon>
        <taxon>Streptophyta</taxon>
        <taxon>Embryophyta</taxon>
        <taxon>Tracheophyta</taxon>
        <taxon>Spermatophyta</taxon>
        <taxon>Magnoliopsida</taxon>
        <taxon>eudicotyledons</taxon>
        <taxon>Gunneridae</taxon>
        <taxon>Pentapetalae</taxon>
        <taxon>rosids</taxon>
        <taxon>fabids</taxon>
        <taxon>Rosales</taxon>
        <taxon>Cannabaceae</taxon>
        <taxon>Parasponia</taxon>
    </lineage>
</organism>
<evidence type="ECO:0000313" key="2">
    <source>
        <dbReference type="Proteomes" id="UP000237105"/>
    </source>
</evidence>